<comment type="caution">
    <text evidence="1">The sequence shown here is derived from an EMBL/GenBank/DDBJ whole genome shotgun (WGS) entry which is preliminary data.</text>
</comment>
<organism evidence="1 2">
    <name type="scientific">Streptacidiphilus alkalitolerans</name>
    <dbReference type="NCBI Taxonomy" id="3342712"/>
    <lineage>
        <taxon>Bacteria</taxon>
        <taxon>Bacillati</taxon>
        <taxon>Actinomycetota</taxon>
        <taxon>Actinomycetes</taxon>
        <taxon>Kitasatosporales</taxon>
        <taxon>Streptomycetaceae</taxon>
        <taxon>Streptacidiphilus</taxon>
    </lineage>
</organism>
<keyword evidence="1" id="KW-0808">Transferase</keyword>
<dbReference type="InterPro" id="IPR000182">
    <property type="entry name" value="GNAT_dom"/>
</dbReference>
<dbReference type="GO" id="GO:0016746">
    <property type="term" value="F:acyltransferase activity"/>
    <property type="evidence" value="ECO:0007669"/>
    <property type="project" value="UniProtKB-KW"/>
</dbReference>
<protein>
    <submittedName>
        <fullName evidence="1">GNAT family N-acetyltransferase</fullName>
        <ecNumber evidence="1">2.3.1.-</ecNumber>
    </submittedName>
</protein>
<dbReference type="InterPro" id="IPR051822">
    <property type="entry name" value="Glycosyl_Hydrolase_84"/>
</dbReference>
<dbReference type="CDD" id="cd04301">
    <property type="entry name" value="NAT_SF"/>
    <property type="match status" value="1"/>
</dbReference>
<sequence length="199" mass="22009">MPPTIRPYRPADHDAMYDICIRTGNHGGDATGLYTDPRILPDIFTGPYLALEPQLAFVLTDSGDRAIGYVIGTADTPAFVTAYRERWLPTVADRYPEGGGNERDAQRIGELRHPEWMWSEAVADYPAHLHIDLLPEAQGQGAGRAMIEHFLAALRALGVRRVHLGMSSANTGARAFYDRLGFHELSRSEFGVLMGRSTD</sequence>
<dbReference type="Proteomes" id="UP001592582">
    <property type="component" value="Unassembled WGS sequence"/>
</dbReference>
<dbReference type="Gene3D" id="3.40.630.30">
    <property type="match status" value="1"/>
</dbReference>
<dbReference type="InterPro" id="IPR016181">
    <property type="entry name" value="Acyl_CoA_acyltransferase"/>
</dbReference>
<dbReference type="SUPFAM" id="SSF55729">
    <property type="entry name" value="Acyl-CoA N-acyltransferases (Nat)"/>
    <property type="match status" value="1"/>
</dbReference>
<proteinExistence type="predicted"/>
<dbReference type="Pfam" id="PF00583">
    <property type="entry name" value="Acetyltransf_1"/>
    <property type="match status" value="1"/>
</dbReference>
<gene>
    <name evidence="1" type="ORF">ACEZDG_09015</name>
</gene>
<dbReference type="PROSITE" id="PS51186">
    <property type="entry name" value="GNAT"/>
    <property type="match status" value="1"/>
</dbReference>
<dbReference type="PANTHER" id="PTHR13170:SF16">
    <property type="entry name" value="PROTEIN O-GLCNACASE"/>
    <property type="match status" value="1"/>
</dbReference>
<dbReference type="EC" id="2.3.1.-" evidence="1"/>
<dbReference type="PANTHER" id="PTHR13170">
    <property type="entry name" value="O-GLCNACASE"/>
    <property type="match status" value="1"/>
</dbReference>
<dbReference type="EMBL" id="JBHEZX010000003">
    <property type="protein sequence ID" value="MFC1409422.1"/>
    <property type="molecule type" value="Genomic_DNA"/>
</dbReference>
<reference evidence="1 2" key="1">
    <citation type="submission" date="2024-09" db="EMBL/GenBank/DDBJ databases">
        <authorList>
            <person name="Lee S.D."/>
        </authorList>
    </citation>
    <scope>NUCLEOTIDE SEQUENCE [LARGE SCALE GENOMIC DNA]</scope>
    <source>
        <strain evidence="1 2">N1-1</strain>
    </source>
</reference>
<accession>A0ABV6V6R6</accession>
<keyword evidence="1" id="KW-0012">Acyltransferase</keyword>
<evidence type="ECO:0000313" key="2">
    <source>
        <dbReference type="Proteomes" id="UP001592582"/>
    </source>
</evidence>
<evidence type="ECO:0000313" key="1">
    <source>
        <dbReference type="EMBL" id="MFC1409422.1"/>
    </source>
</evidence>
<keyword evidence="2" id="KW-1185">Reference proteome</keyword>
<name>A0ABV6V6R6_9ACTN</name>